<gene>
    <name evidence="2" type="ORF">NAEGRDRAFT_59658</name>
</gene>
<name>D2VZ87_NAEGR</name>
<dbReference type="AlphaFoldDB" id="D2VZ87"/>
<feature type="region of interest" description="Disordered" evidence="1">
    <location>
        <begin position="520"/>
        <end position="582"/>
    </location>
</feature>
<keyword evidence="3" id="KW-1185">Reference proteome</keyword>
<dbReference type="RefSeq" id="XP_002670644.1">
    <property type="nucleotide sequence ID" value="XM_002670598.1"/>
</dbReference>
<feature type="compositionally biased region" description="Basic residues" evidence="1">
    <location>
        <begin position="552"/>
        <end position="562"/>
    </location>
</feature>
<evidence type="ECO:0000313" key="3">
    <source>
        <dbReference type="Proteomes" id="UP000006671"/>
    </source>
</evidence>
<dbReference type="InParanoid" id="D2VZ87"/>
<evidence type="ECO:0000256" key="1">
    <source>
        <dbReference type="SAM" id="MobiDB-lite"/>
    </source>
</evidence>
<proteinExistence type="predicted"/>
<accession>D2VZ87</accession>
<dbReference type="EMBL" id="GG738913">
    <property type="protein sequence ID" value="EFC37900.1"/>
    <property type="molecule type" value="Genomic_DNA"/>
</dbReference>
<dbReference type="GeneID" id="8863374"/>
<dbReference type="Proteomes" id="UP000006671">
    <property type="component" value="Unassembled WGS sequence"/>
</dbReference>
<dbReference type="VEuPathDB" id="AmoebaDB:NAEGRDRAFT_59658"/>
<sequence>MKNEENHFQTLKKNNLTTYSKSYSKGPLEMSSDGYELLTIPLEAVIGFKNVLSKKSSSQTLKSSRSVSSAAKTKPTQSNVEEIRYKFEEYISSGELEESSQISLQKLQLLDWFYDPKRKRSITVKNQVELFTTCNSYLFDLIKQSDESGLMIQEDQSVEFPFLSQFDVIVQENQKILPIFSSHKYSKEWFLKKQQELKEFQQKRSSTSTGIDLSSEDIARDYEEFQDYQLDILVVMIINQMKDYFSYFHNENAKYCKKWLQDNLPILPKHLFEDLKIKHDRIQKFKDLLSYKEQDMVYSTILDSDFEFIKHLSESTSDWKLFEKSKINSVHVFTSKENYTSVSGTKTMKYVYYHPYDIHKASKGFLSFDFAEQDGMFTCGEFRDYKQLDINNSSRKYSSAVRSCTIDLGKFFSKRHNETVVTSKAKFIGNELVETIILYKSCNSDTTQKNKFLTVGGFIIQKDDVDRCRIIDLKMFNMGGFLQSDFIVNFGIKNHLKQMGPMFRMSFNSFNLLTSDNDTDQEIESTSHKQENAPSTDEDFTTSEDYKGFQVLKKKSKGRKHPFRAENKSESALKNKLKKDSDLNMHHSQTTENKSALQNSLPEQLKKDSQFVVVDKYLASGKVQLHSIVTKPENFKTMYVIYDSSCDLALGDELQITQDCTSLSSTTFTKINTEDTQGCIVSSGLLIMKEGKGFFMENKFSYGKITFSYMMKELDKDLTELPDDIKEEFQHCVKQFTDEEIKQLKGAINLINEDMQKFMIPHLFIEKITRFFTRFSEDLQRLDTERDIDEEGCAFKNFSPPKGKLESVEKLIRKKTETLDYRKNNNLDMKMRFKMYDILSEDYIKDMNDLYLWNAVIECVEETNSIPTDPNDMLSGLNSIDVPLVNLNTRIKGRQNRLLCRLFIVNADHDFRLNTKIRDKERRKRSEYKTEEVWMTKENLPKSFSKLAELFP</sequence>
<organism evidence="3">
    <name type="scientific">Naegleria gruberi</name>
    <name type="common">Amoeba</name>
    <dbReference type="NCBI Taxonomy" id="5762"/>
    <lineage>
        <taxon>Eukaryota</taxon>
        <taxon>Discoba</taxon>
        <taxon>Heterolobosea</taxon>
        <taxon>Tetramitia</taxon>
        <taxon>Eutetramitia</taxon>
        <taxon>Vahlkampfiidae</taxon>
        <taxon>Naegleria</taxon>
    </lineage>
</organism>
<reference evidence="2 3" key="1">
    <citation type="journal article" date="2010" name="Cell">
        <title>The genome of Naegleria gruberi illuminates early eukaryotic versatility.</title>
        <authorList>
            <person name="Fritz-Laylin L.K."/>
            <person name="Prochnik S.E."/>
            <person name="Ginger M.L."/>
            <person name="Dacks J.B."/>
            <person name="Carpenter M.L."/>
            <person name="Field M.C."/>
            <person name="Kuo A."/>
            <person name="Paredez A."/>
            <person name="Chapman J."/>
            <person name="Pham J."/>
            <person name="Shu S."/>
            <person name="Neupane R."/>
            <person name="Cipriano M."/>
            <person name="Mancuso J."/>
            <person name="Tu H."/>
            <person name="Salamov A."/>
            <person name="Lindquist E."/>
            <person name="Shapiro H."/>
            <person name="Lucas S."/>
            <person name="Grigoriev I.V."/>
            <person name="Cande W.Z."/>
            <person name="Fulton C."/>
            <person name="Rokhsar D.S."/>
            <person name="Dawson S.C."/>
        </authorList>
    </citation>
    <scope>NUCLEOTIDE SEQUENCE [LARGE SCALE GENOMIC DNA]</scope>
    <source>
        <strain evidence="2 3">NEG-M</strain>
    </source>
</reference>
<evidence type="ECO:0000313" key="2">
    <source>
        <dbReference type="EMBL" id="EFC37900.1"/>
    </source>
</evidence>
<dbReference type="KEGG" id="ngr:NAEGRDRAFT_59658"/>
<protein>
    <submittedName>
        <fullName evidence="2">Predicted protein</fullName>
    </submittedName>
</protein>
<feature type="compositionally biased region" description="Basic and acidic residues" evidence="1">
    <location>
        <begin position="563"/>
        <end position="582"/>
    </location>
</feature>